<name>A0A6H0XPV7_9PEZI</name>
<dbReference type="Proteomes" id="UP000503462">
    <property type="component" value="Chromosome 2"/>
</dbReference>
<dbReference type="PANTHER" id="PTHR47843">
    <property type="entry name" value="BTB DOMAIN-CONTAINING PROTEIN-RELATED"/>
    <property type="match status" value="1"/>
</dbReference>
<dbReference type="Pfam" id="PF00651">
    <property type="entry name" value="BTB"/>
    <property type="match status" value="1"/>
</dbReference>
<dbReference type="EMBL" id="CP051140">
    <property type="protein sequence ID" value="QIW96667.1"/>
    <property type="molecule type" value="Genomic_DNA"/>
</dbReference>
<dbReference type="InterPro" id="IPR000210">
    <property type="entry name" value="BTB/POZ_dom"/>
</dbReference>
<accession>A0A6H0XPV7</accession>
<proteinExistence type="predicted"/>
<dbReference type="OrthoDB" id="1022638at2759"/>
<dbReference type="InterPro" id="IPR011333">
    <property type="entry name" value="SKP1/BTB/POZ_sf"/>
</dbReference>
<feature type="domain" description="BTB" evidence="1">
    <location>
        <begin position="25"/>
        <end position="90"/>
    </location>
</feature>
<dbReference type="PROSITE" id="PS50097">
    <property type="entry name" value="BTB"/>
    <property type="match status" value="1"/>
</dbReference>
<evidence type="ECO:0000313" key="3">
    <source>
        <dbReference type="Proteomes" id="UP000503462"/>
    </source>
</evidence>
<dbReference type="CDD" id="cd18186">
    <property type="entry name" value="BTB_POZ_ZBTB_KLHL-like"/>
    <property type="match status" value="1"/>
</dbReference>
<dbReference type="SUPFAM" id="SSF54695">
    <property type="entry name" value="POZ domain"/>
    <property type="match status" value="1"/>
</dbReference>
<evidence type="ECO:0000313" key="2">
    <source>
        <dbReference type="EMBL" id="QIW96667.1"/>
    </source>
</evidence>
<evidence type="ECO:0000259" key="1">
    <source>
        <dbReference type="PROSITE" id="PS50097"/>
    </source>
</evidence>
<organism evidence="2 3">
    <name type="scientific">Peltaster fructicola</name>
    <dbReference type="NCBI Taxonomy" id="286661"/>
    <lineage>
        <taxon>Eukaryota</taxon>
        <taxon>Fungi</taxon>
        <taxon>Dikarya</taxon>
        <taxon>Ascomycota</taxon>
        <taxon>Pezizomycotina</taxon>
        <taxon>Dothideomycetes</taxon>
        <taxon>Dothideomycetes incertae sedis</taxon>
        <taxon>Peltaster</taxon>
    </lineage>
</organism>
<dbReference type="PANTHER" id="PTHR47843:SF2">
    <property type="entry name" value="BTB DOMAIN-CONTAINING PROTEIN"/>
    <property type="match status" value="1"/>
</dbReference>
<dbReference type="Gene3D" id="3.30.710.10">
    <property type="entry name" value="Potassium Channel Kv1.1, Chain A"/>
    <property type="match status" value="1"/>
</dbReference>
<reference evidence="2 3" key="1">
    <citation type="journal article" date="2016" name="Sci. Rep.">
        <title>Peltaster fructicola genome reveals evolution from an invasive phytopathogen to an ectophytic parasite.</title>
        <authorList>
            <person name="Xu C."/>
            <person name="Chen H."/>
            <person name="Gleason M.L."/>
            <person name="Xu J.R."/>
            <person name="Liu H."/>
            <person name="Zhang R."/>
            <person name="Sun G."/>
        </authorList>
    </citation>
    <scope>NUCLEOTIDE SEQUENCE [LARGE SCALE GENOMIC DNA]</scope>
    <source>
        <strain evidence="2 3">LNHT1506</strain>
    </source>
</reference>
<gene>
    <name evidence="2" type="ORF">AMS68_002185</name>
</gene>
<sequence length="232" mass="26651">MSKRAAEDVCDPRAPKRMALSLGPDLITIKVGTQQQSYCIHSQLLCADSQFFRSATKKEWKEGQNREIALPEDTTEVFDIYIQWLYQKKILCQIDDSNPVDKEVSDQYRLLIDVFIFGDKVQDIPLKDATINALCNLSDLRNEKNLCIDPTGVNVTRAYRGTMPGSPLRKFFATLYSWFTLPSWSTKECPVELKDAVLVALLSRRVATPPWWQWQPCSMHEHIESYICPVED</sequence>
<keyword evidence="3" id="KW-1185">Reference proteome</keyword>
<protein>
    <recommendedName>
        <fullName evidence="1">BTB domain-containing protein</fullName>
    </recommendedName>
</protein>
<dbReference type="AlphaFoldDB" id="A0A6H0XPV7"/>